<proteinExistence type="predicted"/>
<sequence>MDTLFELTEDERKMRTNFFSSPTFTLAEASSLANCTRLCLGPVQVKSTGVVSTGSRRREVQLAMEDISALLTHLGKETDLEVVTGELYIVQNIVPSNDFNKQRCYSSTPLTKFETYESAELMEHFEGVVQSVSFTSNLIEIKDNMFTISKNNLAKIFPEGKFKCVEVVGVKNSSEICEMGNNYYKGASNPFVESDGEVEETRVKETTFPEIEDNVDTPVTEQDSFDIGDLPPPPPPLPSLNESISNDFPPAPFIEMMGNIIVDMGTQLEGPQADEPLPSPPNPDCLWSLFRGYRWTDLCATCGKKDKKRPPLALLRCLPSKLCRDFHTGIQEHRRKSLEMQTLPLSVAGNQSDILKGIF</sequence>
<dbReference type="AlphaFoldDB" id="K1R0W3"/>
<dbReference type="InParanoid" id="K1R0W3"/>
<accession>K1R0W3</accession>
<evidence type="ECO:0000313" key="1">
    <source>
        <dbReference type="EMBL" id="EKC27381.1"/>
    </source>
</evidence>
<name>K1R0W3_MAGGI</name>
<reference evidence="1" key="1">
    <citation type="journal article" date="2012" name="Nature">
        <title>The oyster genome reveals stress adaptation and complexity of shell formation.</title>
        <authorList>
            <person name="Zhang G."/>
            <person name="Fang X."/>
            <person name="Guo X."/>
            <person name="Li L."/>
            <person name="Luo R."/>
            <person name="Xu F."/>
            <person name="Yang P."/>
            <person name="Zhang L."/>
            <person name="Wang X."/>
            <person name="Qi H."/>
            <person name="Xiong Z."/>
            <person name="Que H."/>
            <person name="Xie Y."/>
            <person name="Holland P.W."/>
            <person name="Paps J."/>
            <person name="Zhu Y."/>
            <person name="Wu F."/>
            <person name="Chen Y."/>
            <person name="Wang J."/>
            <person name="Peng C."/>
            <person name="Meng J."/>
            <person name="Yang L."/>
            <person name="Liu J."/>
            <person name="Wen B."/>
            <person name="Zhang N."/>
            <person name="Huang Z."/>
            <person name="Zhu Q."/>
            <person name="Feng Y."/>
            <person name="Mount A."/>
            <person name="Hedgecock D."/>
            <person name="Xu Z."/>
            <person name="Liu Y."/>
            <person name="Domazet-Loso T."/>
            <person name="Du Y."/>
            <person name="Sun X."/>
            <person name="Zhang S."/>
            <person name="Liu B."/>
            <person name="Cheng P."/>
            <person name="Jiang X."/>
            <person name="Li J."/>
            <person name="Fan D."/>
            <person name="Wang W."/>
            <person name="Fu W."/>
            <person name="Wang T."/>
            <person name="Wang B."/>
            <person name="Zhang J."/>
            <person name="Peng Z."/>
            <person name="Li Y."/>
            <person name="Li N."/>
            <person name="Wang J."/>
            <person name="Chen M."/>
            <person name="He Y."/>
            <person name="Tan F."/>
            <person name="Song X."/>
            <person name="Zheng Q."/>
            <person name="Huang R."/>
            <person name="Yang H."/>
            <person name="Du X."/>
            <person name="Chen L."/>
            <person name="Yang M."/>
            <person name="Gaffney P.M."/>
            <person name="Wang S."/>
            <person name="Luo L."/>
            <person name="She Z."/>
            <person name="Ming Y."/>
            <person name="Huang W."/>
            <person name="Zhang S."/>
            <person name="Huang B."/>
            <person name="Zhang Y."/>
            <person name="Qu T."/>
            <person name="Ni P."/>
            <person name="Miao G."/>
            <person name="Wang J."/>
            <person name="Wang Q."/>
            <person name="Steinberg C.E."/>
            <person name="Wang H."/>
            <person name="Li N."/>
            <person name="Qian L."/>
            <person name="Zhang G."/>
            <person name="Li Y."/>
            <person name="Yang H."/>
            <person name="Liu X."/>
            <person name="Wang J."/>
            <person name="Yin Y."/>
            <person name="Wang J."/>
        </authorList>
    </citation>
    <scope>NUCLEOTIDE SEQUENCE [LARGE SCALE GENOMIC DNA]</scope>
    <source>
        <strain evidence="1">05x7-T-G4-1.051#20</strain>
    </source>
</reference>
<gene>
    <name evidence="1" type="ORF">CGI_10006100</name>
</gene>
<protein>
    <submittedName>
        <fullName evidence="1">Uncharacterized protein</fullName>
    </submittedName>
</protein>
<dbReference type="HOGENOM" id="CLU_772208_0_0_1"/>
<organism evidence="1">
    <name type="scientific">Magallana gigas</name>
    <name type="common">Pacific oyster</name>
    <name type="synonym">Crassostrea gigas</name>
    <dbReference type="NCBI Taxonomy" id="29159"/>
    <lineage>
        <taxon>Eukaryota</taxon>
        <taxon>Metazoa</taxon>
        <taxon>Spiralia</taxon>
        <taxon>Lophotrochozoa</taxon>
        <taxon>Mollusca</taxon>
        <taxon>Bivalvia</taxon>
        <taxon>Autobranchia</taxon>
        <taxon>Pteriomorphia</taxon>
        <taxon>Ostreida</taxon>
        <taxon>Ostreoidea</taxon>
        <taxon>Ostreidae</taxon>
        <taxon>Magallana</taxon>
    </lineage>
</organism>
<dbReference type="EMBL" id="JH817880">
    <property type="protein sequence ID" value="EKC27381.1"/>
    <property type="molecule type" value="Genomic_DNA"/>
</dbReference>